<keyword evidence="7 9" id="KW-0129">CBS domain</keyword>
<dbReference type="GO" id="GO:0005886">
    <property type="term" value="C:plasma membrane"/>
    <property type="evidence" value="ECO:0007669"/>
    <property type="project" value="UniProtKB-SubCell"/>
</dbReference>
<comment type="similarity">
    <text evidence="2">Belongs to the UPF0053 family. Hemolysin C subfamily.</text>
</comment>
<dbReference type="InterPro" id="IPR016169">
    <property type="entry name" value="FAD-bd_PCMH_sub2"/>
</dbReference>
<dbReference type="SMART" id="SM01091">
    <property type="entry name" value="CorC_HlyC"/>
    <property type="match status" value="1"/>
</dbReference>
<evidence type="ECO:0000256" key="4">
    <source>
        <dbReference type="ARBA" id="ARBA00022692"/>
    </source>
</evidence>
<feature type="domain" description="CBS" evidence="13">
    <location>
        <begin position="274"/>
        <end position="331"/>
    </location>
</feature>
<evidence type="ECO:0000313" key="15">
    <source>
        <dbReference type="EMBL" id="RZI45912.1"/>
    </source>
</evidence>
<evidence type="ECO:0000256" key="7">
    <source>
        <dbReference type="ARBA" id="ARBA00023122"/>
    </source>
</evidence>
<dbReference type="Gene3D" id="3.30.465.10">
    <property type="match status" value="1"/>
</dbReference>
<feature type="transmembrane region" description="Helical" evidence="11">
    <location>
        <begin position="87"/>
        <end position="105"/>
    </location>
</feature>
<protein>
    <submittedName>
        <fullName evidence="15">HlyC/CorC family transporter</fullName>
    </submittedName>
</protein>
<accession>A0A4Q7DGV0</accession>
<keyword evidence="8 10" id="KW-0472">Membrane</keyword>
<dbReference type="CDD" id="cd04590">
    <property type="entry name" value="CBS_pair_CorC_HlyC_assoc"/>
    <property type="match status" value="1"/>
</dbReference>
<dbReference type="InterPro" id="IPR005170">
    <property type="entry name" value="Transptr-assoc_dom"/>
</dbReference>
<dbReference type="RefSeq" id="WP_130154163.1">
    <property type="nucleotide sequence ID" value="NZ_SCFB01000006.1"/>
</dbReference>
<dbReference type="OrthoDB" id="9805314at2"/>
<evidence type="ECO:0000259" key="13">
    <source>
        <dbReference type="PROSITE" id="PS51371"/>
    </source>
</evidence>
<evidence type="ECO:0000313" key="16">
    <source>
        <dbReference type="Proteomes" id="UP000293550"/>
    </source>
</evidence>
<comment type="subcellular location">
    <subcellularLocation>
        <location evidence="1">Cell membrane</location>
        <topology evidence="1">Multi-pass membrane protein</topology>
    </subcellularLocation>
</comment>
<sequence length="432" mass="48364">MTTLLILTIVLLLMASAFFSASETAVTSASRAKLHQLAKEGDERANIIRRLQEKMGAVISVLLTCNTMLNTLVAFIAAELFDNAGGWVGKLLAPFIMGALILIYAEVMPKMVALNGPERFMLRVSNLLNFIFRLFRPLNNVITYVARETLSLVGIKTSGQTSLYASLEELRGIIDMHQGPGQDVPQERAMLKSILDLGSVHIGEIMIHRKNVTMLNADNPTSMILDQVLSCPFTRLPVYKGDPDNIIGMLNTKAVLRAVRQHSGNMDDLDIQSITTKPWFVPESNDLLGQLQAFRARREHFALVVDEFGVLLGIVTLEDILEEIVGEIDDEHDIKVRGVRPQPDGSYIIDGTVTIRDLNRQLEWDLPDEPAATVAGLLLHHVRLIPEVDQIFIFHNFKFQILRRQRNQITLIRVTPLTPLKHDQRDGELIAD</sequence>
<dbReference type="SUPFAM" id="SSF56176">
    <property type="entry name" value="FAD-binding/transporter-associated domain-like"/>
    <property type="match status" value="1"/>
</dbReference>
<dbReference type="SUPFAM" id="SSF54631">
    <property type="entry name" value="CBS-domain pair"/>
    <property type="match status" value="1"/>
</dbReference>
<dbReference type="Pfam" id="PF00571">
    <property type="entry name" value="CBS"/>
    <property type="match status" value="1"/>
</dbReference>
<evidence type="ECO:0000256" key="8">
    <source>
        <dbReference type="ARBA" id="ARBA00023136"/>
    </source>
</evidence>
<evidence type="ECO:0000256" key="5">
    <source>
        <dbReference type="ARBA" id="ARBA00022737"/>
    </source>
</evidence>
<gene>
    <name evidence="15" type="ORF">EQU50_05635</name>
</gene>
<dbReference type="InterPro" id="IPR000644">
    <property type="entry name" value="CBS_dom"/>
</dbReference>
<feature type="chain" id="PRO_5020411251" evidence="12">
    <location>
        <begin position="22"/>
        <end position="432"/>
    </location>
</feature>
<dbReference type="InterPro" id="IPR002550">
    <property type="entry name" value="CNNM"/>
</dbReference>
<dbReference type="FunFam" id="3.10.580.10:FF:000002">
    <property type="entry name" value="Magnesium/cobalt efflux protein CorC"/>
    <property type="match status" value="1"/>
</dbReference>
<dbReference type="InterPro" id="IPR036318">
    <property type="entry name" value="FAD-bd_PCMH-like_sf"/>
</dbReference>
<evidence type="ECO:0000256" key="1">
    <source>
        <dbReference type="ARBA" id="ARBA00004651"/>
    </source>
</evidence>
<evidence type="ECO:0000256" key="12">
    <source>
        <dbReference type="SAM" id="SignalP"/>
    </source>
</evidence>
<dbReference type="InterPro" id="IPR044751">
    <property type="entry name" value="Ion_transp-like_CBS"/>
</dbReference>
<dbReference type="GO" id="GO:0050660">
    <property type="term" value="F:flavin adenine dinucleotide binding"/>
    <property type="evidence" value="ECO:0007669"/>
    <property type="project" value="InterPro"/>
</dbReference>
<dbReference type="PROSITE" id="PS51371">
    <property type="entry name" value="CBS"/>
    <property type="match status" value="1"/>
</dbReference>
<keyword evidence="6 10" id="KW-1133">Transmembrane helix</keyword>
<dbReference type="InterPro" id="IPR046342">
    <property type="entry name" value="CBS_dom_sf"/>
</dbReference>
<dbReference type="Pfam" id="PF01595">
    <property type="entry name" value="CNNM"/>
    <property type="match status" value="1"/>
</dbReference>
<feature type="domain" description="CNNM transmembrane" evidence="14">
    <location>
        <begin position="1"/>
        <end position="188"/>
    </location>
</feature>
<dbReference type="PROSITE" id="PS51846">
    <property type="entry name" value="CNNM"/>
    <property type="match status" value="1"/>
</dbReference>
<dbReference type="PANTHER" id="PTHR22777">
    <property type="entry name" value="HEMOLYSIN-RELATED"/>
    <property type="match status" value="1"/>
</dbReference>
<dbReference type="Gene3D" id="3.10.580.10">
    <property type="entry name" value="CBS-domain"/>
    <property type="match status" value="1"/>
</dbReference>
<keyword evidence="3" id="KW-1003">Cell membrane</keyword>
<keyword evidence="5" id="KW-0677">Repeat</keyword>
<evidence type="ECO:0000256" key="3">
    <source>
        <dbReference type="ARBA" id="ARBA00022475"/>
    </source>
</evidence>
<reference evidence="15 16" key="1">
    <citation type="submission" date="2018-10" db="EMBL/GenBank/DDBJ databases">
        <title>An updated phylogeny of the Alphaproteobacteria reveals that the parasitic Rickettsiales and Holosporales have independent origins.</title>
        <authorList>
            <person name="Munoz-Gomez S.A."/>
            <person name="Hess S."/>
            <person name="Burger G."/>
            <person name="Lang B.F."/>
            <person name="Susko E."/>
            <person name="Slamovits C.H."/>
            <person name="Roger A.J."/>
        </authorList>
    </citation>
    <scope>NUCLEOTIDE SEQUENCE [LARGE SCALE GENOMIC DNA]</scope>
    <source>
        <strain evidence="15">HOLO01</strain>
    </source>
</reference>
<proteinExistence type="inferred from homology"/>
<keyword evidence="12" id="KW-0732">Signal</keyword>
<name>A0A4Q7DGV0_9PROT</name>
<evidence type="ECO:0000259" key="14">
    <source>
        <dbReference type="PROSITE" id="PS51846"/>
    </source>
</evidence>
<evidence type="ECO:0000256" key="9">
    <source>
        <dbReference type="PROSITE-ProRule" id="PRU00703"/>
    </source>
</evidence>
<keyword evidence="4 10" id="KW-0812">Transmembrane</keyword>
<evidence type="ECO:0000256" key="11">
    <source>
        <dbReference type="SAM" id="Phobius"/>
    </source>
</evidence>
<organism evidence="15 16">
    <name type="scientific">Candidatus Finniella inopinata</name>
    <dbReference type="NCBI Taxonomy" id="1696036"/>
    <lineage>
        <taxon>Bacteria</taxon>
        <taxon>Pseudomonadati</taxon>
        <taxon>Pseudomonadota</taxon>
        <taxon>Alphaproteobacteria</taxon>
        <taxon>Holosporales</taxon>
        <taxon>Candidatus Paracaedibacteraceae</taxon>
        <taxon>Candidatus Finniella</taxon>
    </lineage>
</organism>
<keyword evidence="16" id="KW-1185">Reference proteome</keyword>
<dbReference type="PANTHER" id="PTHR22777:SF32">
    <property type="entry name" value="UPF0053 INNER MEMBRANE PROTEIN YFJD"/>
    <property type="match status" value="1"/>
</dbReference>
<feature type="transmembrane region" description="Helical" evidence="11">
    <location>
        <begin position="55"/>
        <end position="75"/>
    </location>
</feature>
<evidence type="ECO:0000256" key="6">
    <source>
        <dbReference type="ARBA" id="ARBA00022989"/>
    </source>
</evidence>
<feature type="signal peptide" evidence="12">
    <location>
        <begin position="1"/>
        <end position="21"/>
    </location>
</feature>
<comment type="caution">
    <text evidence="15">The sequence shown here is derived from an EMBL/GenBank/DDBJ whole genome shotgun (WGS) entry which is preliminary data.</text>
</comment>
<evidence type="ECO:0000256" key="10">
    <source>
        <dbReference type="PROSITE-ProRule" id="PRU01193"/>
    </source>
</evidence>
<dbReference type="AlphaFoldDB" id="A0A4Q7DGV0"/>
<dbReference type="EMBL" id="SCFB01000006">
    <property type="protein sequence ID" value="RZI45912.1"/>
    <property type="molecule type" value="Genomic_DNA"/>
</dbReference>
<evidence type="ECO:0000256" key="2">
    <source>
        <dbReference type="ARBA" id="ARBA00006446"/>
    </source>
</evidence>
<dbReference type="Proteomes" id="UP000293550">
    <property type="component" value="Unassembled WGS sequence"/>
</dbReference>
<dbReference type="Pfam" id="PF03471">
    <property type="entry name" value="CorC_HlyC"/>
    <property type="match status" value="1"/>
</dbReference>